<keyword evidence="4" id="KW-0378">Hydrolase</keyword>
<dbReference type="PANTHER" id="PTHR10357">
    <property type="entry name" value="ALPHA-AMYLASE FAMILY MEMBER"/>
    <property type="match status" value="1"/>
</dbReference>
<comment type="similarity">
    <text evidence="1">Belongs to the glycosyl hydrolase 13 family.</text>
</comment>
<dbReference type="Pfam" id="PF00128">
    <property type="entry name" value="Alpha-amylase"/>
    <property type="match status" value="1"/>
</dbReference>
<dbReference type="Gene3D" id="3.90.400.10">
    <property type="entry name" value="Oligo-1,6-glucosidase, Domain 2"/>
    <property type="match status" value="1"/>
</dbReference>
<keyword evidence="5" id="KW-1185">Reference proteome</keyword>
<dbReference type="InterPro" id="IPR045857">
    <property type="entry name" value="O16G_dom_2"/>
</dbReference>
<organism evidence="4 5">
    <name type="scientific">Galbitalea soli</name>
    <dbReference type="NCBI Taxonomy" id="1268042"/>
    <lineage>
        <taxon>Bacteria</taxon>
        <taxon>Bacillati</taxon>
        <taxon>Actinomycetota</taxon>
        <taxon>Actinomycetes</taxon>
        <taxon>Micrococcales</taxon>
        <taxon>Microbacteriaceae</taxon>
        <taxon>Galbitalea</taxon>
    </lineage>
</organism>
<dbReference type="EMBL" id="JAAGWZ010000001">
    <property type="protein sequence ID" value="NEM90544.1"/>
    <property type="molecule type" value="Genomic_DNA"/>
</dbReference>
<evidence type="ECO:0000256" key="1">
    <source>
        <dbReference type="ARBA" id="ARBA00008061"/>
    </source>
</evidence>
<feature type="domain" description="Glycosyl hydrolase family 13 catalytic" evidence="3">
    <location>
        <begin position="21"/>
        <end position="420"/>
    </location>
</feature>
<proteinExistence type="inferred from homology"/>
<keyword evidence="2" id="KW-0325">Glycoprotein</keyword>
<dbReference type="SUPFAM" id="SSF51445">
    <property type="entry name" value="(Trans)glycosidases"/>
    <property type="match status" value="1"/>
</dbReference>
<sequence>MKNATDTAVTTAWWDDAVIYQIYPRSFADGNGDGIGDLIGVLQHLDYLEALGIDAIWLSPFYVSPQADAGYDVADYRDVDPLFGTLADFDRMLTDAHARGMRVIVDLVPNHTSSAHAWFQAALAAPAGSPERERYIFRAGRGVAGELPPNNWNSVFGGPAWTRLDDGQWYLHLFDSSQPDLNWRNPVVVDEFKDILRFWLDRGVDGFRVDVAHGLIKADGLPDTEVNAGMIEGGGNRGPMWDQDDVHEIYRGWHAVLEEYGDRMLVAEAWVSPAERLSRYIRPDEMQQAFNFDFMTVGWDAVGMRRAIDAALATNAAVGATTTWVLSNHDVVRHASRFGLSDPTSWPRGIAADEEQPLFELGLARARAATLLMFALPGSAYVYEGEELGLPEHTALPDQLRQDPAFFRTAGKEVGRDGCRVPLPWDSSRPGYGFGPSGLTWLPQPAVFAELAVDRQAGVRGSTLEFYRAALALRAERALGTGEIEWHRVTESLLDLSNGGVRVLVNFGLRPVILPAGATVLVASDDGAVVDGALQPNRAVWLG</sequence>
<dbReference type="SMART" id="SM00642">
    <property type="entry name" value="Aamy"/>
    <property type="match status" value="1"/>
</dbReference>
<dbReference type="InterPro" id="IPR017853">
    <property type="entry name" value="GH"/>
</dbReference>
<dbReference type="RefSeq" id="WP_163472185.1">
    <property type="nucleotide sequence ID" value="NZ_JAAGWZ010000001.1"/>
</dbReference>
<reference evidence="4 5" key="1">
    <citation type="journal article" date="2014" name="Int. J. Syst. Evol. Microbiol.">
        <title>Description of Galbitalea soli gen. nov., sp. nov., and Frondihabitans sucicola sp. nov.</title>
        <authorList>
            <person name="Kim S.J."/>
            <person name="Lim J.M."/>
            <person name="Ahn J.H."/>
            <person name="Weon H.Y."/>
            <person name="Hamada M."/>
            <person name="Suzuki K."/>
            <person name="Ahn T.Y."/>
            <person name="Kwon S.W."/>
        </authorList>
    </citation>
    <scope>NUCLEOTIDE SEQUENCE [LARGE SCALE GENOMIC DNA]</scope>
    <source>
        <strain evidence="4 5">NBRC 108727</strain>
    </source>
</reference>
<name>A0A7C9TQD2_9MICO</name>
<dbReference type="GO" id="GO:0009313">
    <property type="term" value="P:oligosaccharide catabolic process"/>
    <property type="evidence" value="ECO:0007669"/>
    <property type="project" value="TreeGrafter"/>
</dbReference>
<dbReference type="GO" id="GO:0004556">
    <property type="term" value="F:alpha-amylase activity"/>
    <property type="evidence" value="ECO:0007669"/>
    <property type="project" value="TreeGrafter"/>
</dbReference>
<comment type="caution">
    <text evidence="4">The sequence shown here is derived from an EMBL/GenBank/DDBJ whole genome shotgun (WGS) entry which is preliminary data.</text>
</comment>
<protein>
    <submittedName>
        <fullName evidence="4">Glycoside hydrolase family 13 protein</fullName>
    </submittedName>
</protein>
<dbReference type="Gene3D" id="3.20.20.80">
    <property type="entry name" value="Glycosidases"/>
    <property type="match status" value="2"/>
</dbReference>
<dbReference type="PANTHER" id="PTHR10357:SF179">
    <property type="entry name" value="NEUTRAL AND BASIC AMINO ACID TRANSPORT PROTEIN RBAT"/>
    <property type="match status" value="1"/>
</dbReference>
<dbReference type="AlphaFoldDB" id="A0A7C9TQD2"/>
<gene>
    <name evidence="4" type="ORF">G3T37_04155</name>
</gene>
<dbReference type="Proteomes" id="UP000479756">
    <property type="component" value="Unassembled WGS sequence"/>
</dbReference>
<dbReference type="CDD" id="cd11332">
    <property type="entry name" value="AmyAc_OligoGlu_TS"/>
    <property type="match status" value="1"/>
</dbReference>
<accession>A0A7C9TQD2</accession>
<evidence type="ECO:0000259" key="3">
    <source>
        <dbReference type="SMART" id="SM00642"/>
    </source>
</evidence>
<dbReference type="InterPro" id="IPR006047">
    <property type="entry name" value="GH13_cat_dom"/>
</dbReference>
<evidence type="ECO:0000313" key="5">
    <source>
        <dbReference type="Proteomes" id="UP000479756"/>
    </source>
</evidence>
<dbReference type="FunFam" id="3.90.400.10:FF:000001">
    <property type="entry name" value="Maltase A3, isoform A"/>
    <property type="match status" value="1"/>
</dbReference>
<evidence type="ECO:0000313" key="4">
    <source>
        <dbReference type="EMBL" id="NEM90544.1"/>
    </source>
</evidence>
<evidence type="ECO:0000256" key="2">
    <source>
        <dbReference type="ARBA" id="ARBA00023180"/>
    </source>
</evidence>